<dbReference type="InterPro" id="IPR000620">
    <property type="entry name" value="EamA_dom"/>
</dbReference>
<feature type="transmembrane region" description="Helical" evidence="7">
    <location>
        <begin position="241"/>
        <end position="258"/>
    </location>
</feature>
<dbReference type="Pfam" id="PF00892">
    <property type="entry name" value="EamA"/>
    <property type="match status" value="1"/>
</dbReference>
<dbReference type="GO" id="GO:0005886">
    <property type="term" value="C:plasma membrane"/>
    <property type="evidence" value="ECO:0007669"/>
    <property type="project" value="UniProtKB-SubCell"/>
</dbReference>
<feature type="compositionally biased region" description="Polar residues" evidence="6">
    <location>
        <begin position="87"/>
        <end position="96"/>
    </location>
</feature>
<dbReference type="InterPro" id="IPR051258">
    <property type="entry name" value="Diverse_Substrate_Transporter"/>
</dbReference>
<keyword evidence="5 7" id="KW-0472">Membrane</keyword>
<dbReference type="EMBL" id="LT984806">
    <property type="protein sequence ID" value="SPD46688.1"/>
    <property type="molecule type" value="Genomic_DNA"/>
</dbReference>
<protein>
    <recommendedName>
        <fullName evidence="8">EamA domain-containing protein</fullName>
    </recommendedName>
</protein>
<evidence type="ECO:0000256" key="1">
    <source>
        <dbReference type="ARBA" id="ARBA00004651"/>
    </source>
</evidence>
<dbReference type="SUPFAM" id="SSF103481">
    <property type="entry name" value="Multidrug resistance efflux transporter EmrE"/>
    <property type="match status" value="1"/>
</dbReference>
<feature type="transmembrane region" description="Helical" evidence="7">
    <location>
        <begin position="163"/>
        <end position="184"/>
    </location>
</feature>
<dbReference type="InterPro" id="IPR037185">
    <property type="entry name" value="EmrE-like"/>
</dbReference>
<sequence length="385" mass="40566">MDGDGAHPDNADACAPLPRARASAYGAPCHPMGSRAHADDARRADASGCAPVAHGYARACAVRAGATTRPMPSEPRQARTPNLALQARSQMRSRPQTTERPRNTPRFALFPTGATPPQTRRDSRRIRRIRRSARPPRYLPLGIWTKPDPGNEHGGIPRAEVPWLIGAIVAGGVAGPALLMTGLVSTNAASASLLLNVEGVFTAVIAWVVFKENADRQIVLGMIAIVAGGLLLSWQPGSLQMSTGALLIVGACLCWAVDNNLTRKVSSNDALLIACLKGLVAGLCNTTLALMHGAVFRTASTSAKPMPLPRYSRPASRSGATEPVSALASGVLAPKSRAASNAGDAVRMDMADQGMGRKWTRKLRFPARLALPVGRRPGASAPCRK</sequence>
<evidence type="ECO:0000313" key="10">
    <source>
        <dbReference type="Proteomes" id="UP000255168"/>
    </source>
</evidence>
<evidence type="ECO:0000256" key="6">
    <source>
        <dbReference type="SAM" id="MobiDB-lite"/>
    </source>
</evidence>
<comment type="subcellular location">
    <subcellularLocation>
        <location evidence="1">Cell membrane</location>
        <topology evidence="1">Multi-pass membrane protein</topology>
    </subcellularLocation>
</comment>
<evidence type="ECO:0000256" key="3">
    <source>
        <dbReference type="ARBA" id="ARBA00022692"/>
    </source>
</evidence>
<keyword evidence="3 7" id="KW-0812">Transmembrane</keyword>
<dbReference type="Proteomes" id="UP000255168">
    <property type="component" value="Chromosome I"/>
</dbReference>
<feature type="transmembrane region" description="Helical" evidence="7">
    <location>
        <begin position="217"/>
        <end position="235"/>
    </location>
</feature>
<name>A0A375H728_9BURK</name>
<dbReference type="PANTHER" id="PTHR42920:SF11">
    <property type="entry name" value="INNER MEMBRANE PROTEIN YTFF"/>
    <property type="match status" value="1"/>
</dbReference>
<dbReference type="PANTHER" id="PTHR42920">
    <property type="entry name" value="OS03G0707200 PROTEIN-RELATED"/>
    <property type="match status" value="1"/>
</dbReference>
<dbReference type="AlphaFoldDB" id="A0A375H728"/>
<feature type="transmembrane region" description="Helical" evidence="7">
    <location>
        <begin position="190"/>
        <end position="210"/>
    </location>
</feature>
<feature type="region of interest" description="Disordered" evidence="6">
    <location>
        <begin position="66"/>
        <end position="123"/>
    </location>
</feature>
<keyword evidence="2" id="KW-1003">Cell membrane</keyword>
<feature type="domain" description="EamA" evidence="8">
    <location>
        <begin position="143"/>
        <end position="233"/>
    </location>
</feature>
<accession>A0A375H728</accession>
<evidence type="ECO:0000256" key="4">
    <source>
        <dbReference type="ARBA" id="ARBA00022989"/>
    </source>
</evidence>
<feature type="transmembrane region" description="Helical" evidence="7">
    <location>
        <begin position="270"/>
        <end position="296"/>
    </location>
</feature>
<evidence type="ECO:0000313" key="9">
    <source>
        <dbReference type="EMBL" id="SPD46688.1"/>
    </source>
</evidence>
<evidence type="ECO:0000256" key="5">
    <source>
        <dbReference type="ARBA" id="ARBA00023136"/>
    </source>
</evidence>
<evidence type="ECO:0000259" key="8">
    <source>
        <dbReference type="Pfam" id="PF00892"/>
    </source>
</evidence>
<reference evidence="9 10" key="1">
    <citation type="submission" date="2018-01" db="EMBL/GenBank/DDBJ databases">
        <authorList>
            <person name="Clerissi C."/>
        </authorList>
    </citation>
    <scope>NUCLEOTIDE SEQUENCE [LARGE SCALE GENOMIC DNA]</scope>
    <source>
        <strain evidence="9">Cupriavidus taiwanensis STM 6160</strain>
    </source>
</reference>
<evidence type="ECO:0000256" key="7">
    <source>
        <dbReference type="SAM" id="Phobius"/>
    </source>
</evidence>
<organism evidence="9 10">
    <name type="scientific">Cupriavidus neocaledonicus</name>
    <dbReference type="NCBI Taxonomy" id="1040979"/>
    <lineage>
        <taxon>Bacteria</taxon>
        <taxon>Pseudomonadati</taxon>
        <taxon>Pseudomonadota</taxon>
        <taxon>Betaproteobacteria</taxon>
        <taxon>Burkholderiales</taxon>
        <taxon>Burkholderiaceae</taxon>
        <taxon>Cupriavidus</taxon>
    </lineage>
</organism>
<proteinExistence type="predicted"/>
<evidence type="ECO:0000256" key="2">
    <source>
        <dbReference type="ARBA" id="ARBA00022475"/>
    </source>
</evidence>
<gene>
    <name evidence="9" type="ORF">CBM2607_11628</name>
</gene>
<keyword evidence="4 7" id="KW-1133">Transmembrane helix</keyword>